<dbReference type="EMBL" id="QZAJ01000168">
    <property type="protein sequence ID" value="THW15268.1"/>
    <property type="molecule type" value="Genomic_DNA"/>
</dbReference>
<name>A0A4S8VTJ3_AURPU</name>
<dbReference type="PANTHER" id="PTHR45624">
    <property type="entry name" value="MITOCHONDRIAL BASIC AMINO ACIDS TRANSPORTER-RELATED"/>
    <property type="match status" value="1"/>
</dbReference>
<evidence type="ECO:0000313" key="15">
    <source>
        <dbReference type="Proteomes" id="UP000308014"/>
    </source>
</evidence>
<keyword evidence="9 10" id="KW-0472">Membrane</keyword>
<evidence type="ECO:0000313" key="14">
    <source>
        <dbReference type="EMBL" id="THW15268.1"/>
    </source>
</evidence>
<dbReference type="InterPro" id="IPR018108">
    <property type="entry name" value="MCP_transmembrane"/>
</dbReference>
<dbReference type="Pfam" id="PF00153">
    <property type="entry name" value="Mito_carr"/>
    <property type="match status" value="3"/>
</dbReference>
<feature type="repeat" description="Solcar" evidence="10">
    <location>
        <begin position="233"/>
        <end position="332"/>
    </location>
</feature>
<sequence>MSADFWAGYVSGAAGIIIGNPLDIVKVNLQRGDRGTATLAPPITTTSPILPSSASSTSSTHPASTITTTKNAARSLSTLLRGTAAPILGYGALNALMFMTYNRCMASLDQDPSHPTSLSKTWIAGALGGLATFLVSAPTELIKCRAQVSGAEASSWGIARELWKERGLRGLYWGGGVTSLRDSVGYGFYFWSYELSKRVLISEKTEGEKPEWMTILLCGGIAGVVTWASVFPLGMSQSLLYNRPADQVTVDVIKTRVQTQGIAHPPAAILSGEQSGLLPSRESGRLGTIQIARQAYREEGLSVFFRGLGVCSFRAFFVNAVQWAVYEWMMHILLPTKVGQTPSKHD</sequence>
<evidence type="ECO:0000256" key="9">
    <source>
        <dbReference type="ARBA" id="ARBA00023136"/>
    </source>
</evidence>
<evidence type="ECO:0000256" key="3">
    <source>
        <dbReference type="ARBA" id="ARBA00022448"/>
    </source>
</evidence>
<keyword evidence="6" id="KW-0999">Mitochondrion inner membrane</keyword>
<feature type="region of interest" description="Disordered" evidence="12">
    <location>
        <begin position="36"/>
        <end position="68"/>
    </location>
</feature>
<keyword evidence="7 13" id="KW-1133">Transmembrane helix</keyword>
<keyword evidence="8" id="KW-0496">Mitochondrion</keyword>
<feature type="transmembrane region" description="Helical" evidence="13">
    <location>
        <begin position="121"/>
        <end position="137"/>
    </location>
</feature>
<evidence type="ECO:0000256" key="5">
    <source>
        <dbReference type="ARBA" id="ARBA00022737"/>
    </source>
</evidence>
<dbReference type="AlphaFoldDB" id="A0A4S8VTJ3"/>
<dbReference type="PROSITE" id="PS50920">
    <property type="entry name" value="SOLCAR"/>
    <property type="match status" value="2"/>
</dbReference>
<dbReference type="GO" id="GO:0031966">
    <property type="term" value="C:mitochondrial membrane"/>
    <property type="evidence" value="ECO:0007669"/>
    <property type="project" value="UniProtKB-SubCell"/>
</dbReference>
<proteinExistence type="inferred from homology"/>
<feature type="transmembrane region" description="Helical" evidence="13">
    <location>
        <begin position="170"/>
        <end position="192"/>
    </location>
</feature>
<evidence type="ECO:0000256" key="8">
    <source>
        <dbReference type="ARBA" id="ARBA00023128"/>
    </source>
</evidence>
<evidence type="ECO:0000256" key="13">
    <source>
        <dbReference type="SAM" id="Phobius"/>
    </source>
</evidence>
<evidence type="ECO:0000256" key="12">
    <source>
        <dbReference type="SAM" id="MobiDB-lite"/>
    </source>
</evidence>
<accession>A0A4S8VTJ3</accession>
<organism evidence="14 15">
    <name type="scientific">Aureobasidium pullulans</name>
    <name type="common">Black yeast</name>
    <name type="synonym">Pullularia pullulans</name>
    <dbReference type="NCBI Taxonomy" id="5580"/>
    <lineage>
        <taxon>Eukaryota</taxon>
        <taxon>Fungi</taxon>
        <taxon>Dikarya</taxon>
        <taxon>Ascomycota</taxon>
        <taxon>Pezizomycotina</taxon>
        <taxon>Dothideomycetes</taxon>
        <taxon>Dothideomycetidae</taxon>
        <taxon>Dothideales</taxon>
        <taxon>Saccotheciaceae</taxon>
        <taxon>Aureobasidium</taxon>
    </lineage>
</organism>
<evidence type="ECO:0008006" key="16">
    <source>
        <dbReference type="Google" id="ProtNLM"/>
    </source>
</evidence>
<keyword evidence="3 11" id="KW-0813">Transport</keyword>
<dbReference type="InterPro" id="IPR023395">
    <property type="entry name" value="MCP_dom_sf"/>
</dbReference>
<evidence type="ECO:0000256" key="10">
    <source>
        <dbReference type="PROSITE-ProRule" id="PRU00282"/>
    </source>
</evidence>
<reference evidence="14 15" key="1">
    <citation type="submission" date="2018-10" db="EMBL/GenBank/DDBJ databases">
        <title>Fifty Aureobasidium pullulans genomes reveal a recombining polyextremotolerant generalist.</title>
        <authorList>
            <person name="Gostincar C."/>
            <person name="Turk M."/>
            <person name="Zajc J."/>
            <person name="Gunde-Cimerman N."/>
        </authorList>
    </citation>
    <scope>NUCLEOTIDE SEQUENCE [LARGE SCALE GENOMIC DNA]</scope>
    <source>
        <strain evidence="14 15">EXF-11318</strain>
    </source>
</reference>
<feature type="transmembrane region" description="Helical" evidence="13">
    <location>
        <begin position="212"/>
        <end position="233"/>
    </location>
</feature>
<comment type="similarity">
    <text evidence="2 11">Belongs to the mitochondrial carrier (TC 2.A.29) family.</text>
</comment>
<comment type="subcellular location">
    <subcellularLocation>
        <location evidence="1">Mitochondrion membrane</location>
        <topology evidence="1">Multi-pass membrane protein</topology>
    </subcellularLocation>
</comment>
<dbReference type="SUPFAM" id="SSF103506">
    <property type="entry name" value="Mitochondrial carrier"/>
    <property type="match status" value="1"/>
</dbReference>
<dbReference type="Proteomes" id="UP000308014">
    <property type="component" value="Unassembled WGS sequence"/>
</dbReference>
<evidence type="ECO:0000256" key="11">
    <source>
        <dbReference type="RuleBase" id="RU000488"/>
    </source>
</evidence>
<dbReference type="GO" id="GO:0022857">
    <property type="term" value="F:transmembrane transporter activity"/>
    <property type="evidence" value="ECO:0007669"/>
    <property type="project" value="TreeGrafter"/>
</dbReference>
<feature type="repeat" description="Solcar" evidence="10">
    <location>
        <begin position="116"/>
        <end position="199"/>
    </location>
</feature>
<evidence type="ECO:0000256" key="7">
    <source>
        <dbReference type="ARBA" id="ARBA00022989"/>
    </source>
</evidence>
<feature type="transmembrane region" description="Helical" evidence="13">
    <location>
        <begin position="6"/>
        <end position="25"/>
    </location>
</feature>
<evidence type="ECO:0000256" key="4">
    <source>
        <dbReference type="ARBA" id="ARBA00022692"/>
    </source>
</evidence>
<comment type="caution">
    <text evidence="14">The sequence shown here is derived from an EMBL/GenBank/DDBJ whole genome shotgun (WGS) entry which is preliminary data.</text>
</comment>
<protein>
    <recommendedName>
        <fullName evidence="16">Mitochondrial carrier</fullName>
    </recommendedName>
</protein>
<feature type="transmembrane region" description="Helical" evidence="13">
    <location>
        <begin position="303"/>
        <end position="325"/>
    </location>
</feature>
<feature type="transmembrane region" description="Helical" evidence="13">
    <location>
        <begin position="79"/>
        <end position="101"/>
    </location>
</feature>
<keyword evidence="5" id="KW-0677">Repeat</keyword>
<dbReference type="PANTHER" id="PTHR45624:SF10">
    <property type="entry name" value="SLC (SOLUTE CARRIER) HOMOLOG"/>
    <property type="match status" value="1"/>
</dbReference>
<gene>
    <name evidence="14" type="ORF">D6D24_05049</name>
</gene>
<evidence type="ECO:0000256" key="6">
    <source>
        <dbReference type="ARBA" id="ARBA00022792"/>
    </source>
</evidence>
<dbReference type="InterPro" id="IPR050567">
    <property type="entry name" value="Mitochondrial_Carrier"/>
</dbReference>
<evidence type="ECO:0000256" key="1">
    <source>
        <dbReference type="ARBA" id="ARBA00004225"/>
    </source>
</evidence>
<keyword evidence="4 10" id="KW-0812">Transmembrane</keyword>
<evidence type="ECO:0000256" key="2">
    <source>
        <dbReference type="ARBA" id="ARBA00006375"/>
    </source>
</evidence>
<dbReference type="Gene3D" id="1.50.40.10">
    <property type="entry name" value="Mitochondrial carrier domain"/>
    <property type="match status" value="1"/>
</dbReference>